<evidence type="ECO:0000256" key="1">
    <source>
        <dbReference type="SAM" id="SignalP"/>
    </source>
</evidence>
<evidence type="ECO:0000313" key="3">
    <source>
        <dbReference type="Proteomes" id="UP001272515"/>
    </source>
</evidence>
<proteinExistence type="predicted"/>
<dbReference type="PROSITE" id="PS51257">
    <property type="entry name" value="PROKAR_LIPOPROTEIN"/>
    <property type="match status" value="1"/>
</dbReference>
<name>A0ABU3Z9R5_9FIRM</name>
<evidence type="ECO:0000313" key="2">
    <source>
        <dbReference type="EMBL" id="MDV5088653.1"/>
    </source>
</evidence>
<sequence length="159" mass="17770">MLNKKLLQRLTVAGLIAVTTIGFAGCGDEKKSITPEQAVAQAEQQQLAERKAVQSIVMDGAQLKAIMEELTNRPELKGKALRVFQSAEFDITNKRIDIPLLKPDSQMDVVNYTYNFDTKKWGDPTPVKLEKKATPELVMSFCIVKASQYKLTLMIARLL</sequence>
<feature type="signal peptide" evidence="1">
    <location>
        <begin position="1"/>
        <end position="24"/>
    </location>
</feature>
<protein>
    <recommendedName>
        <fullName evidence="4">Lipoprotein</fullName>
    </recommendedName>
</protein>
<reference evidence="2 3" key="1">
    <citation type="submission" date="2023-10" db="EMBL/GenBank/DDBJ databases">
        <title>Veillonella sp. nov., isolated from a pig farm feces dump.</title>
        <authorList>
            <person name="Chang Y.-H."/>
        </authorList>
    </citation>
    <scope>NUCLEOTIDE SEQUENCE [LARGE SCALE GENOMIC DNA]</scope>
    <source>
        <strain evidence="2 3">YH-vei2233</strain>
    </source>
</reference>
<dbReference type="EMBL" id="JAWJZB010000008">
    <property type="protein sequence ID" value="MDV5088653.1"/>
    <property type="molecule type" value="Genomic_DNA"/>
</dbReference>
<keyword evidence="1" id="KW-0732">Signal</keyword>
<accession>A0ABU3Z9R5</accession>
<keyword evidence="3" id="KW-1185">Reference proteome</keyword>
<dbReference type="RefSeq" id="WP_317330103.1">
    <property type="nucleotide sequence ID" value="NZ_JAWJZA010000007.1"/>
</dbReference>
<dbReference type="Proteomes" id="UP001272515">
    <property type="component" value="Unassembled WGS sequence"/>
</dbReference>
<feature type="chain" id="PRO_5046904964" description="Lipoprotein" evidence="1">
    <location>
        <begin position="25"/>
        <end position="159"/>
    </location>
</feature>
<comment type="caution">
    <text evidence="2">The sequence shown here is derived from an EMBL/GenBank/DDBJ whole genome shotgun (WGS) entry which is preliminary data.</text>
</comment>
<organism evidence="2 3">
    <name type="scientific">Veillonella absiana</name>
    <dbReference type="NCBI Taxonomy" id="3079305"/>
    <lineage>
        <taxon>Bacteria</taxon>
        <taxon>Bacillati</taxon>
        <taxon>Bacillota</taxon>
        <taxon>Negativicutes</taxon>
        <taxon>Veillonellales</taxon>
        <taxon>Veillonellaceae</taxon>
        <taxon>Veillonella</taxon>
    </lineage>
</organism>
<evidence type="ECO:0008006" key="4">
    <source>
        <dbReference type="Google" id="ProtNLM"/>
    </source>
</evidence>
<gene>
    <name evidence="2" type="ORF">RVY80_07350</name>
</gene>